<keyword evidence="7" id="KW-0539">Nucleus</keyword>
<feature type="compositionally biased region" description="Polar residues" evidence="8">
    <location>
        <begin position="220"/>
        <end position="234"/>
    </location>
</feature>
<evidence type="ECO:0000256" key="4">
    <source>
        <dbReference type="ARBA" id="ARBA00022927"/>
    </source>
</evidence>
<dbReference type="GO" id="GO:0051028">
    <property type="term" value="P:mRNA transport"/>
    <property type="evidence" value="ECO:0007669"/>
    <property type="project" value="UniProtKB-KW"/>
</dbReference>
<dbReference type="InterPro" id="IPR025574">
    <property type="entry name" value="Nucleoporin_FG_rpt"/>
</dbReference>
<name>A0A1L7XEE7_9HELO</name>
<feature type="region of interest" description="Disordered" evidence="8">
    <location>
        <begin position="1"/>
        <end position="299"/>
    </location>
</feature>
<dbReference type="Pfam" id="PF21121">
    <property type="entry name" value="Nup49_C"/>
    <property type="match status" value="1"/>
</dbReference>
<reference evidence="9 10" key="1">
    <citation type="submission" date="2016-03" db="EMBL/GenBank/DDBJ databases">
        <authorList>
            <person name="Ploux O."/>
        </authorList>
    </citation>
    <scope>NUCLEOTIDE SEQUENCE [LARGE SCALE GENOMIC DNA]</scope>
    <source>
        <strain evidence="9 10">UAMH 11012</strain>
    </source>
</reference>
<feature type="compositionally biased region" description="Polar residues" evidence="8">
    <location>
        <begin position="251"/>
        <end position="260"/>
    </location>
</feature>
<keyword evidence="4" id="KW-0653">Protein transport</keyword>
<dbReference type="STRING" id="576137.A0A1L7XEE7"/>
<accession>A0A1L7XEE7</accession>
<feature type="compositionally biased region" description="Low complexity" evidence="8">
    <location>
        <begin position="235"/>
        <end position="245"/>
    </location>
</feature>
<dbReference type="PANTHER" id="PTHR13437:SF2">
    <property type="entry name" value="NUCLEOPORIN P58_P45"/>
    <property type="match status" value="1"/>
</dbReference>
<dbReference type="GO" id="GO:0017056">
    <property type="term" value="F:structural constituent of nuclear pore"/>
    <property type="evidence" value="ECO:0007669"/>
    <property type="project" value="InterPro"/>
</dbReference>
<dbReference type="GO" id="GO:0015031">
    <property type="term" value="P:protein transport"/>
    <property type="evidence" value="ECO:0007669"/>
    <property type="project" value="UniProtKB-KW"/>
</dbReference>
<evidence type="ECO:0000256" key="5">
    <source>
        <dbReference type="ARBA" id="ARBA00023010"/>
    </source>
</evidence>
<dbReference type="GO" id="GO:0005643">
    <property type="term" value="C:nuclear pore"/>
    <property type="evidence" value="ECO:0007669"/>
    <property type="project" value="UniProtKB-SubCell"/>
</dbReference>
<feature type="compositionally biased region" description="Low complexity" evidence="8">
    <location>
        <begin position="180"/>
        <end position="200"/>
    </location>
</feature>
<dbReference type="InterPro" id="IPR024882">
    <property type="entry name" value="NUP58/p45/49"/>
</dbReference>
<evidence type="ECO:0000256" key="1">
    <source>
        <dbReference type="ARBA" id="ARBA00004567"/>
    </source>
</evidence>
<dbReference type="Proteomes" id="UP000184330">
    <property type="component" value="Unassembled WGS sequence"/>
</dbReference>
<evidence type="ECO:0000256" key="3">
    <source>
        <dbReference type="ARBA" id="ARBA00022816"/>
    </source>
</evidence>
<dbReference type="PANTHER" id="PTHR13437">
    <property type="entry name" value="NUCLEOPORIN P58/P45 NUCLEOPORIN-LIKE PROTEIN 1"/>
    <property type="match status" value="1"/>
</dbReference>
<feature type="compositionally biased region" description="Polar residues" evidence="8">
    <location>
        <begin position="93"/>
        <end position="127"/>
    </location>
</feature>
<keyword evidence="6" id="KW-0906">Nuclear pore complex</keyword>
<evidence type="ECO:0000256" key="7">
    <source>
        <dbReference type="ARBA" id="ARBA00023242"/>
    </source>
</evidence>
<evidence type="ECO:0000256" key="2">
    <source>
        <dbReference type="ARBA" id="ARBA00022448"/>
    </source>
</evidence>
<evidence type="ECO:0000313" key="9">
    <source>
        <dbReference type="EMBL" id="CZR63402.1"/>
    </source>
</evidence>
<dbReference type="EMBL" id="FJOG01000023">
    <property type="protein sequence ID" value="CZR63402.1"/>
    <property type="molecule type" value="Genomic_DNA"/>
</dbReference>
<feature type="compositionally biased region" description="Polar residues" evidence="8">
    <location>
        <begin position="160"/>
        <end position="179"/>
    </location>
</feature>
<dbReference type="AlphaFoldDB" id="A0A1L7XEE7"/>
<proteinExistence type="predicted"/>
<feature type="compositionally biased region" description="Polar residues" evidence="8">
    <location>
        <begin position="14"/>
        <end position="24"/>
    </location>
</feature>
<protein>
    <submittedName>
        <fullName evidence="9">Related to NUP49 Nuclear pore protein</fullName>
    </submittedName>
</protein>
<organism evidence="9 10">
    <name type="scientific">Phialocephala subalpina</name>
    <dbReference type="NCBI Taxonomy" id="576137"/>
    <lineage>
        <taxon>Eukaryota</taxon>
        <taxon>Fungi</taxon>
        <taxon>Dikarya</taxon>
        <taxon>Ascomycota</taxon>
        <taxon>Pezizomycotina</taxon>
        <taxon>Leotiomycetes</taxon>
        <taxon>Helotiales</taxon>
        <taxon>Mollisiaceae</taxon>
        <taxon>Phialocephala</taxon>
        <taxon>Phialocephala fortinii species complex</taxon>
    </lineage>
</organism>
<dbReference type="Pfam" id="PF13634">
    <property type="entry name" value="Nucleoporin_FG"/>
    <property type="match status" value="2"/>
</dbReference>
<feature type="compositionally biased region" description="Low complexity" evidence="8">
    <location>
        <begin position="64"/>
        <end position="74"/>
    </location>
</feature>
<feature type="compositionally biased region" description="Low complexity" evidence="8">
    <location>
        <begin position="25"/>
        <end position="35"/>
    </location>
</feature>
<evidence type="ECO:0000256" key="6">
    <source>
        <dbReference type="ARBA" id="ARBA00023132"/>
    </source>
</evidence>
<comment type="subcellular location">
    <subcellularLocation>
        <location evidence="1">Nucleus</location>
        <location evidence="1">Nuclear pore complex</location>
    </subcellularLocation>
</comment>
<keyword evidence="5" id="KW-0811">Translocation</keyword>
<dbReference type="OrthoDB" id="2538017at2759"/>
<dbReference type="GO" id="GO:0008139">
    <property type="term" value="F:nuclear localization sequence binding"/>
    <property type="evidence" value="ECO:0007669"/>
    <property type="project" value="InterPro"/>
</dbReference>
<keyword evidence="10" id="KW-1185">Reference proteome</keyword>
<keyword evidence="2" id="KW-0813">Transport</keyword>
<feature type="compositionally biased region" description="Low complexity" evidence="8">
    <location>
        <begin position="276"/>
        <end position="288"/>
    </location>
</feature>
<evidence type="ECO:0000313" key="10">
    <source>
        <dbReference type="Proteomes" id="UP000184330"/>
    </source>
</evidence>
<evidence type="ECO:0000256" key="8">
    <source>
        <dbReference type="SAM" id="MobiDB-lite"/>
    </source>
</evidence>
<sequence>MAFGRSASGPGGLSINTNSANSLFGSSTGTTPAAGGMFGSTQAKPAGGLFGATTSAPQTGGLFGSTTTTQPQTGGLFGSTAASSQPGGLFGSTAATTQPQSGGLFGSTQPAQSGGLFGNTNTSQPAQTGGLFGSTAAPTQPQTAGLFGSAQPAQSGGLFGNTNTSQPAQTGGLFGSSQPQQTGGLFGSSTTTSQPQQTGGLFSGLAGQQNQPTGGGLFGASNTTQPAQSGGLFSNMNNQNQNKPNLFGASAQPSGQLNQNTGQGLFGSTLGGGLSLGQSTNQQQQQQTAPGVRIDPSNIRGTTRFNDLHDDLQKEIQKFDDVIQAQIQLKTQCDAIMTAHDSQLAQVPNDVEFCRRKLIGVENAADSDVQAISLAQRLVKTDAENAKLSFKAIDNLKLPPQYHNNNMWTKPTTGSSQTQADGDAEAQDIVSFFSSAADEIASTLSSYQKHMIEIEEHLRNVEASSVSQQSEVLARKNGAGIGQDDPMEQLTGALMEFESSLLGVASRVGGAREGLQSLQLGRFTGTPKEPRTGYRNGVY</sequence>
<gene>
    <name evidence="9" type="ORF">PAC_13299</name>
</gene>
<keyword evidence="3" id="KW-0509">mRNA transport</keyword>